<name>A0AAV0W2A9_9HEMI</name>
<evidence type="ECO:0000313" key="3">
    <source>
        <dbReference type="Proteomes" id="UP001160148"/>
    </source>
</evidence>
<comment type="caution">
    <text evidence="2">The sequence shown here is derived from an EMBL/GenBank/DDBJ whole genome shotgun (WGS) entry which is preliminary data.</text>
</comment>
<evidence type="ECO:0000313" key="2">
    <source>
        <dbReference type="EMBL" id="CAI6349914.1"/>
    </source>
</evidence>
<reference evidence="2 3" key="1">
    <citation type="submission" date="2023-01" db="EMBL/GenBank/DDBJ databases">
        <authorList>
            <person name="Whitehead M."/>
        </authorList>
    </citation>
    <scope>NUCLEOTIDE SEQUENCE [LARGE SCALE GENOMIC DNA]</scope>
</reference>
<gene>
    <name evidence="2" type="ORF">MEUPH1_LOCUS6429</name>
</gene>
<dbReference type="AlphaFoldDB" id="A0AAV0W2A9"/>
<protein>
    <submittedName>
        <fullName evidence="2">Uncharacterized protein</fullName>
    </submittedName>
</protein>
<sequence length="90" mass="9493">MGSPGSGTGNSNTHTSSSFHTRYGRTGTPLYHYTGRSRCTVYTMYIWECSGAPDFCSGDSAWAEVLSSSGHPRRYDGGGGGEGVRGPPPL</sequence>
<evidence type="ECO:0000256" key="1">
    <source>
        <dbReference type="SAM" id="MobiDB-lite"/>
    </source>
</evidence>
<proteinExistence type="predicted"/>
<keyword evidence="3" id="KW-1185">Reference proteome</keyword>
<accession>A0AAV0W2A9</accession>
<organism evidence="2 3">
    <name type="scientific">Macrosiphum euphorbiae</name>
    <name type="common">potato aphid</name>
    <dbReference type="NCBI Taxonomy" id="13131"/>
    <lineage>
        <taxon>Eukaryota</taxon>
        <taxon>Metazoa</taxon>
        <taxon>Ecdysozoa</taxon>
        <taxon>Arthropoda</taxon>
        <taxon>Hexapoda</taxon>
        <taxon>Insecta</taxon>
        <taxon>Pterygota</taxon>
        <taxon>Neoptera</taxon>
        <taxon>Paraneoptera</taxon>
        <taxon>Hemiptera</taxon>
        <taxon>Sternorrhyncha</taxon>
        <taxon>Aphidomorpha</taxon>
        <taxon>Aphidoidea</taxon>
        <taxon>Aphididae</taxon>
        <taxon>Macrosiphini</taxon>
        <taxon>Macrosiphum</taxon>
    </lineage>
</organism>
<feature type="region of interest" description="Disordered" evidence="1">
    <location>
        <begin position="68"/>
        <end position="90"/>
    </location>
</feature>
<feature type="region of interest" description="Disordered" evidence="1">
    <location>
        <begin position="1"/>
        <end position="29"/>
    </location>
</feature>
<dbReference type="EMBL" id="CARXXK010000001">
    <property type="protein sequence ID" value="CAI6349914.1"/>
    <property type="molecule type" value="Genomic_DNA"/>
</dbReference>
<dbReference type="Proteomes" id="UP001160148">
    <property type="component" value="Unassembled WGS sequence"/>
</dbReference>
<feature type="compositionally biased region" description="Low complexity" evidence="1">
    <location>
        <begin position="9"/>
        <end position="21"/>
    </location>
</feature>